<evidence type="ECO:0000313" key="1">
    <source>
        <dbReference type="Proteomes" id="UP000887580"/>
    </source>
</evidence>
<protein>
    <submittedName>
        <fullName evidence="2">Kringle domain-containing protein</fullName>
    </submittedName>
</protein>
<name>A0AC35GQ14_9BILA</name>
<organism evidence="1 2">
    <name type="scientific">Panagrolaimus sp. PS1159</name>
    <dbReference type="NCBI Taxonomy" id="55785"/>
    <lineage>
        <taxon>Eukaryota</taxon>
        <taxon>Metazoa</taxon>
        <taxon>Ecdysozoa</taxon>
        <taxon>Nematoda</taxon>
        <taxon>Chromadorea</taxon>
        <taxon>Rhabditida</taxon>
        <taxon>Tylenchina</taxon>
        <taxon>Panagrolaimomorpha</taxon>
        <taxon>Panagrolaimoidea</taxon>
        <taxon>Panagrolaimidae</taxon>
        <taxon>Panagrolaimus</taxon>
    </lineage>
</organism>
<dbReference type="Proteomes" id="UP000887580">
    <property type="component" value="Unplaced"/>
</dbReference>
<proteinExistence type="predicted"/>
<dbReference type="WBParaSite" id="PS1159_v2.g7509.t1">
    <property type="protein sequence ID" value="PS1159_v2.g7509.t1"/>
    <property type="gene ID" value="PS1159_v2.g7509"/>
</dbReference>
<sequence length="474" mass="55027">MTMFLQIYIFFTLLFISLLSSKSWKNFPNTCNSTCLNENLKQTINDSDCLPWDQWPKILKPKNFTISGKHCILFNEESPIHVCPKIINGKKMLASCGDSFNDFRISCIPTELDSEDEKDSFEWYRGIKSTTFNGTKCLRWDEIDFIGNKFSAFFDFTETSFRSQTFGIHSHENFCRNPDKWSAGPWCYIKGGKVPVRQPCFNQCKRIEEKFLATPEASLNPCLSRIFFLSISSLKNLPTTNFYLYLHGDSWERCYFACEDLVLKCLPSISFNYFGPKQMTVNGTQCISPNILANRLQQTFAKFNNNETEFKMYKPELWQFWKLFTSYKLGNVENLFFKNSVDRLLNPQCYNFRLFIFKIDFNEFSALKQIFQNGVGCFIAKPENEIQLSSVTFEPCFIQCPPNTSEPIFSTEPVLFENETYHTTIFEEKQIHSGNFEDKLDLGDSTATILLLTFSCLFLIAAIIICILHAFNKI</sequence>
<accession>A0AC35GQ14</accession>
<reference evidence="2" key="1">
    <citation type="submission" date="2022-11" db="UniProtKB">
        <authorList>
            <consortium name="WormBaseParasite"/>
        </authorList>
    </citation>
    <scope>IDENTIFICATION</scope>
</reference>
<evidence type="ECO:0000313" key="2">
    <source>
        <dbReference type="WBParaSite" id="PS1159_v2.g7509.t1"/>
    </source>
</evidence>